<evidence type="ECO:0000313" key="7">
    <source>
        <dbReference type="Ensembl" id="ENSNMLP00000020680.1"/>
    </source>
</evidence>
<protein>
    <recommendedName>
        <fullName evidence="6">Beta/gamma crystallin 'Greek key' domain-containing protein</fullName>
    </recommendedName>
</protein>
<organism evidence="7 8">
    <name type="scientific">Neogobius melanostomus</name>
    <name type="common">round goby</name>
    <dbReference type="NCBI Taxonomy" id="47308"/>
    <lineage>
        <taxon>Eukaryota</taxon>
        <taxon>Metazoa</taxon>
        <taxon>Chordata</taxon>
        <taxon>Craniata</taxon>
        <taxon>Vertebrata</taxon>
        <taxon>Euteleostomi</taxon>
        <taxon>Actinopterygii</taxon>
        <taxon>Neopterygii</taxon>
        <taxon>Teleostei</taxon>
        <taxon>Neoteleostei</taxon>
        <taxon>Acanthomorphata</taxon>
        <taxon>Gobiaria</taxon>
        <taxon>Gobiiformes</taxon>
        <taxon>Gobioidei</taxon>
        <taxon>Gobiidae</taxon>
        <taxon>Benthophilinae</taxon>
        <taxon>Neogobiini</taxon>
        <taxon>Neogobius</taxon>
    </lineage>
</organism>
<dbReference type="FunFam" id="2.60.20.10:FF:000001">
    <property type="entry name" value="Crystallin gamma S"/>
    <property type="match status" value="1"/>
</dbReference>
<dbReference type="PANTHER" id="PTHR11818">
    <property type="entry name" value="BETA/GAMMA CRYSTALLIN"/>
    <property type="match status" value="1"/>
</dbReference>
<dbReference type="PRINTS" id="PR01367">
    <property type="entry name" value="BGCRYSTALLIN"/>
</dbReference>
<accession>A0A8C6WNV4</accession>
<evidence type="ECO:0000256" key="2">
    <source>
        <dbReference type="ARBA" id="ARBA00009646"/>
    </source>
</evidence>
<dbReference type="GO" id="GO:0005212">
    <property type="term" value="F:structural constituent of eye lens"/>
    <property type="evidence" value="ECO:0007669"/>
    <property type="project" value="UniProtKB-KW"/>
</dbReference>
<name>A0A8C6WNV4_9GOBI</name>
<dbReference type="Gene3D" id="2.60.20.10">
    <property type="entry name" value="Crystallins"/>
    <property type="match status" value="2"/>
</dbReference>
<keyword evidence="8" id="KW-1185">Reference proteome</keyword>
<feature type="domain" description="Beta/gamma crystallin 'Greek key'" evidence="6">
    <location>
        <begin position="140"/>
        <end position="182"/>
    </location>
</feature>
<evidence type="ECO:0000256" key="5">
    <source>
        <dbReference type="SAM" id="SignalP"/>
    </source>
</evidence>
<feature type="domain" description="Beta/gamma crystallin 'Greek key'" evidence="6">
    <location>
        <begin position="50"/>
        <end position="92"/>
    </location>
</feature>
<dbReference type="SUPFAM" id="SSF49695">
    <property type="entry name" value="gamma-Crystallin-like"/>
    <property type="match status" value="1"/>
</dbReference>
<evidence type="ECO:0000256" key="3">
    <source>
        <dbReference type="ARBA" id="ARBA00022613"/>
    </source>
</evidence>
<comment type="function">
    <text evidence="1">Crystallins are the dominant structural components of the vertebrate eye lens.</text>
</comment>
<dbReference type="Pfam" id="PF00030">
    <property type="entry name" value="Crystall"/>
    <property type="match status" value="2"/>
</dbReference>
<dbReference type="FunFam" id="2.60.20.10:FF:000003">
    <property type="entry name" value="Crystallin gamma S"/>
    <property type="match status" value="1"/>
</dbReference>
<feature type="domain" description="Beta/gamma crystallin 'Greek key'" evidence="6">
    <location>
        <begin position="11"/>
        <end position="49"/>
    </location>
</feature>
<dbReference type="SMART" id="SM00247">
    <property type="entry name" value="XTALbg"/>
    <property type="match status" value="2"/>
</dbReference>
<dbReference type="AlphaFoldDB" id="A0A8C6WNV4"/>
<dbReference type="PROSITE" id="PS50915">
    <property type="entry name" value="CRYSTALLIN_BETA_GAMMA"/>
    <property type="match status" value="3"/>
</dbReference>
<reference evidence="7" key="1">
    <citation type="submission" date="2025-08" db="UniProtKB">
        <authorList>
            <consortium name="Ensembl"/>
        </authorList>
    </citation>
    <scope>IDENTIFICATION</scope>
</reference>
<evidence type="ECO:0000259" key="6">
    <source>
        <dbReference type="PROSITE" id="PS50915"/>
    </source>
</evidence>
<dbReference type="InterPro" id="IPR011024">
    <property type="entry name" value="G_crystallin-like"/>
</dbReference>
<reference evidence="7" key="2">
    <citation type="submission" date="2025-09" db="UniProtKB">
        <authorList>
            <consortium name="Ensembl"/>
        </authorList>
    </citation>
    <scope>IDENTIFICATION</scope>
</reference>
<dbReference type="Proteomes" id="UP000694523">
    <property type="component" value="Unplaced"/>
</dbReference>
<dbReference type="GO" id="GO:0007601">
    <property type="term" value="P:visual perception"/>
    <property type="evidence" value="ECO:0007669"/>
    <property type="project" value="TreeGrafter"/>
</dbReference>
<dbReference type="Ensembl" id="ENSNMLT00000023202.1">
    <property type="protein sequence ID" value="ENSNMLP00000020680.1"/>
    <property type="gene ID" value="ENSNMLG00000013488.1"/>
</dbReference>
<proteinExistence type="inferred from homology"/>
<dbReference type="InterPro" id="IPR050252">
    <property type="entry name" value="Beta/Gamma-Crystallin"/>
</dbReference>
<dbReference type="InterPro" id="IPR001064">
    <property type="entry name" value="Beta/gamma_crystallin"/>
</dbReference>
<sequence>MKQPLSTLFLFQIVFFEDTNFEGQSYVCNADCPDLHSFLNSCNSIKVESGCWVLYERPNYGGYQYVLSPGEYPEHQQWMGFNNNINSCRSIKNVYGKSWKIRFYDKQDFAGQTGECNEDCPSLFEAFKFSEFHSCVVMDGAWVLFEKPDYHGQQYFLDQGEYHNYTDWGASTPTAGSLRMVTEF</sequence>
<feature type="chain" id="PRO_5034596100" description="Beta/gamma crystallin 'Greek key' domain-containing protein" evidence="5">
    <location>
        <begin position="17"/>
        <end position="184"/>
    </location>
</feature>
<keyword evidence="3" id="KW-0273">Eye lens protein</keyword>
<evidence type="ECO:0000256" key="1">
    <source>
        <dbReference type="ARBA" id="ARBA00003689"/>
    </source>
</evidence>
<keyword evidence="5" id="KW-0732">Signal</keyword>
<dbReference type="GO" id="GO:0002088">
    <property type="term" value="P:lens development in camera-type eye"/>
    <property type="evidence" value="ECO:0007669"/>
    <property type="project" value="TreeGrafter"/>
</dbReference>
<dbReference type="PANTHER" id="PTHR11818:SF129">
    <property type="entry name" value="CRYSTALLIN, GAMMA M6-RELATED"/>
    <property type="match status" value="1"/>
</dbReference>
<comment type="similarity">
    <text evidence="2">Belongs to the beta/gamma-crystallin family.</text>
</comment>
<evidence type="ECO:0000256" key="4">
    <source>
        <dbReference type="ARBA" id="ARBA00022737"/>
    </source>
</evidence>
<evidence type="ECO:0000313" key="8">
    <source>
        <dbReference type="Proteomes" id="UP000694523"/>
    </source>
</evidence>
<feature type="signal peptide" evidence="5">
    <location>
        <begin position="1"/>
        <end position="16"/>
    </location>
</feature>
<keyword evidence="4" id="KW-0677">Repeat</keyword>